<dbReference type="Proteomes" id="UP000318313">
    <property type="component" value="Chromosome"/>
</dbReference>
<evidence type="ECO:0000256" key="1">
    <source>
        <dbReference type="SAM" id="MobiDB-lite"/>
    </source>
</evidence>
<feature type="transmembrane region" description="Helical" evidence="2">
    <location>
        <begin position="27"/>
        <end position="44"/>
    </location>
</feature>
<keyword evidence="2" id="KW-0472">Membrane</keyword>
<feature type="region of interest" description="Disordered" evidence="1">
    <location>
        <begin position="325"/>
        <end position="384"/>
    </location>
</feature>
<dbReference type="InterPro" id="IPR031571">
    <property type="entry name" value="RcpC_dom"/>
</dbReference>
<evidence type="ECO:0000313" key="5">
    <source>
        <dbReference type="Proteomes" id="UP000318313"/>
    </source>
</evidence>
<feature type="domain" description="SAF" evidence="3">
    <location>
        <begin position="60"/>
        <end position="122"/>
    </location>
</feature>
<name>A0A518I7V6_9PLAN</name>
<evidence type="ECO:0000259" key="3">
    <source>
        <dbReference type="SMART" id="SM00858"/>
    </source>
</evidence>
<dbReference type="NCBIfam" id="TIGR03177">
    <property type="entry name" value="pilus_cpaB"/>
    <property type="match status" value="1"/>
</dbReference>
<dbReference type="InterPro" id="IPR013974">
    <property type="entry name" value="SAF"/>
</dbReference>
<proteinExistence type="predicted"/>
<dbReference type="Pfam" id="PF16976">
    <property type="entry name" value="RcpC"/>
    <property type="match status" value="1"/>
</dbReference>
<keyword evidence="2" id="KW-0812">Transmembrane</keyword>
<dbReference type="SMART" id="SM00858">
    <property type="entry name" value="SAF"/>
    <property type="match status" value="1"/>
</dbReference>
<dbReference type="EMBL" id="CP037452">
    <property type="protein sequence ID" value="QDV49187.1"/>
    <property type="molecule type" value="Genomic_DNA"/>
</dbReference>
<feature type="compositionally biased region" description="Polar residues" evidence="1">
    <location>
        <begin position="360"/>
        <end position="384"/>
    </location>
</feature>
<dbReference type="CDD" id="cd11614">
    <property type="entry name" value="SAF_CpaB_FlgA_like"/>
    <property type="match status" value="1"/>
</dbReference>
<accession>A0A518I7V6</accession>
<sequence>MLEVRLNSCFIKLREIDPVKSLTPAKVSLLMFGVFGILIAAYIGKRLLAGKEEAPPVATRNIPMAISELEPGTLVTEEHLGLGPIAIKNLKPEMMTSNRVIVGRIVKERIPAATPISTSQLYPAGETPPIEVEPGMRAISVPLESSVDLVDGLIKPGEYVDVHMTPTGMNNDKRLNGGMTLTLFKGVRVIAINRSYTQNSSSRRGTNVTLELTPEQANIMILARDRGEITMSYTPEGKGNGGVAINNADKATLYEILGLKTPEKPKEEEPPKPFVIEGYYGSSRSVNQFDRNGVRIGDYNNFNRGGSRAFNSGGYLNPNWGRGSGYDSDSGSISAPVRPTPGAPGSAGPSAQRGSQSSPNVQSFPDRQQGPVASSYSNNRPAGR</sequence>
<dbReference type="InterPro" id="IPR017592">
    <property type="entry name" value="Pilus_assmbl_Flp-typ_CpaB"/>
</dbReference>
<gene>
    <name evidence="4" type="ORF">Enr17x_12040</name>
</gene>
<protein>
    <recommendedName>
        <fullName evidence="3">SAF domain-containing protein</fullName>
    </recommendedName>
</protein>
<feature type="compositionally biased region" description="Low complexity" evidence="1">
    <location>
        <begin position="343"/>
        <end position="359"/>
    </location>
</feature>
<keyword evidence="2" id="KW-1133">Transmembrane helix</keyword>
<keyword evidence="5" id="KW-1185">Reference proteome</keyword>
<dbReference type="AlphaFoldDB" id="A0A518I7V6"/>
<evidence type="ECO:0000256" key="2">
    <source>
        <dbReference type="SAM" id="Phobius"/>
    </source>
</evidence>
<organism evidence="4 5">
    <name type="scientific">Gimesia fumaroli</name>
    <dbReference type="NCBI Taxonomy" id="2527976"/>
    <lineage>
        <taxon>Bacteria</taxon>
        <taxon>Pseudomonadati</taxon>
        <taxon>Planctomycetota</taxon>
        <taxon>Planctomycetia</taxon>
        <taxon>Planctomycetales</taxon>
        <taxon>Planctomycetaceae</taxon>
        <taxon>Gimesia</taxon>
    </lineage>
</organism>
<reference evidence="4 5" key="1">
    <citation type="submission" date="2019-03" db="EMBL/GenBank/DDBJ databases">
        <title>Deep-cultivation of Planctomycetes and their phenomic and genomic characterization uncovers novel biology.</title>
        <authorList>
            <person name="Wiegand S."/>
            <person name="Jogler M."/>
            <person name="Boedeker C."/>
            <person name="Pinto D."/>
            <person name="Vollmers J."/>
            <person name="Rivas-Marin E."/>
            <person name="Kohn T."/>
            <person name="Peeters S.H."/>
            <person name="Heuer A."/>
            <person name="Rast P."/>
            <person name="Oberbeckmann S."/>
            <person name="Bunk B."/>
            <person name="Jeske O."/>
            <person name="Meyerdierks A."/>
            <person name="Storesund J.E."/>
            <person name="Kallscheuer N."/>
            <person name="Luecker S."/>
            <person name="Lage O.M."/>
            <person name="Pohl T."/>
            <person name="Merkel B.J."/>
            <person name="Hornburger P."/>
            <person name="Mueller R.-W."/>
            <person name="Bruemmer F."/>
            <person name="Labrenz M."/>
            <person name="Spormann A.M."/>
            <person name="Op den Camp H."/>
            <person name="Overmann J."/>
            <person name="Amann R."/>
            <person name="Jetten M.S.M."/>
            <person name="Mascher T."/>
            <person name="Medema M.H."/>
            <person name="Devos D.P."/>
            <person name="Kaster A.-K."/>
            <person name="Ovreas L."/>
            <person name="Rohde M."/>
            <person name="Galperin M.Y."/>
            <person name="Jogler C."/>
        </authorList>
    </citation>
    <scope>NUCLEOTIDE SEQUENCE [LARGE SCALE GENOMIC DNA]</scope>
    <source>
        <strain evidence="4 5">Enr17</strain>
    </source>
</reference>
<evidence type="ECO:0000313" key="4">
    <source>
        <dbReference type="EMBL" id="QDV49187.1"/>
    </source>
</evidence>
<feature type="compositionally biased region" description="Low complexity" evidence="1">
    <location>
        <begin position="325"/>
        <end position="334"/>
    </location>
</feature>
<dbReference type="KEGG" id="gfm:Enr17x_12040"/>
<dbReference type="OrthoDB" id="163768at2"/>